<dbReference type="SUPFAM" id="SSF56935">
    <property type="entry name" value="Porins"/>
    <property type="match status" value="1"/>
</dbReference>
<evidence type="ECO:0000256" key="5">
    <source>
        <dbReference type="ARBA" id="ARBA00023077"/>
    </source>
</evidence>
<keyword evidence="13" id="KW-0675">Receptor</keyword>
<evidence type="ECO:0000256" key="9">
    <source>
        <dbReference type="RuleBase" id="RU003357"/>
    </source>
</evidence>
<organism evidence="13 14">
    <name type="scientific">Pseudoalteromonas spongiae</name>
    <dbReference type="NCBI Taxonomy" id="298657"/>
    <lineage>
        <taxon>Bacteria</taxon>
        <taxon>Pseudomonadati</taxon>
        <taxon>Pseudomonadota</taxon>
        <taxon>Gammaproteobacteria</taxon>
        <taxon>Alteromonadales</taxon>
        <taxon>Pseudoalteromonadaceae</taxon>
        <taxon>Pseudoalteromonas</taxon>
    </lineage>
</organism>
<gene>
    <name evidence="13" type="ORF">WAE96_17400</name>
</gene>
<keyword evidence="4 8" id="KW-0812">Transmembrane</keyword>
<dbReference type="InterPro" id="IPR039426">
    <property type="entry name" value="TonB-dep_rcpt-like"/>
</dbReference>
<dbReference type="InterPro" id="IPR037066">
    <property type="entry name" value="Plug_dom_sf"/>
</dbReference>
<dbReference type="PANTHER" id="PTHR30069">
    <property type="entry name" value="TONB-DEPENDENT OUTER MEMBRANE RECEPTOR"/>
    <property type="match status" value="1"/>
</dbReference>
<dbReference type="Pfam" id="PF00593">
    <property type="entry name" value="TonB_dep_Rec_b-barrel"/>
    <property type="match status" value="1"/>
</dbReference>
<name>A0ABU8EZ09_9GAMM</name>
<dbReference type="Proteomes" id="UP001382455">
    <property type="component" value="Unassembled WGS sequence"/>
</dbReference>
<evidence type="ECO:0000256" key="7">
    <source>
        <dbReference type="ARBA" id="ARBA00023237"/>
    </source>
</evidence>
<evidence type="ECO:0000256" key="4">
    <source>
        <dbReference type="ARBA" id="ARBA00022692"/>
    </source>
</evidence>
<evidence type="ECO:0000256" key="8">
    <source>
        <dbReference type="PROSITE-ProRule" id="PRU01360"/>
    </source>
</evidence>
<dbReference type="PROSITE" id="PS52016">
    <property type="entry name" value="TONB_DEPENDENT_REC_3"/>
    <property type="match status" value="1"/>
</dbReference>
<keyword evidence="14" id="KW-1185">Reference proteome</keyword>
<keyword evidence="3 8" id="KW-1134">Transmembrane beta strand</keyword>
<proteinExistence type="inferred from homology"/>
<sequence>MKSTLNTITLCILSLSSSLVFAKSDMEVITVSSHINQFALSTEQAKASVSLPDVSDWLLSVPGANANKNGQISGIAQYRGYYGDQVAVAIDGVKQIGAGPNAMDAPLSYVSPLLINSVDVYRGIAPVSSALDSFGGVVKVHQKRAADIDAGERNLALTGTYLSNYAGYNVSAVAGAGFDEFALNSYVALQNADDYEDGDGREVHSSKVERLQYGVDVAYRQKASSVGLIWQRTDTKPTGTIALPMDIDYLESDRIKLDYQTQLNELALDAYIAYHTAEHGMDNYSQRSNANMQKHRYNTTDVENLSYFVAGKLAQWQFGLEGYVSEHGSRITNPNNAMFFVENFNQVEDNRHSIFTEWQSEANDFSQRVGARVKYNQADAGTVSSSIAMMNPHIKMLQQQFNNADRSVNDTTVDISYSGRAQHSERYSTEISFGLKQRAPSYQQRYLWLPMQATGGLADGKTYIGNIDLNAETAYQLNLAWHYQANGFSISPQVFYHQIDDYIQGTPSNNMAANMVGTMMGGEAPLQFNNIDAHLFGADVNLVWRLNDMWQLTGVVSYVTGEREDIDDDLYRIAPLNSRITAHYQIGDWHSQLTLSGYAKQTKVSELNNEKESAGYGTLDWQLDYDVTAQLRVNFGVNNLLDKAYRPHLNGVNRAMGSEIMVGEGVPEVGRNVFVGFNVSL</sequence>
<accession>A0ABU8EZ09</accession>
<dbReference type="EMBL" id="JBAWKS010000002">
    <property type="protein sequence ID" value="MEI4551456.1"/>
    <property type="molecule type" value="Genomic_DNA"/>
</dbReference>
<feature type="domain" description="TonB-dependent receptor-like beta-barrel" evidence="11">
    <location>
        <begin position="218"/>
        <end position="640"/>
    </location>
</feature>
<evidence type="ECO:0000259" key="11">
    <source>
        <dbReference type="Pfam" id="PF00593"/>
    </source>
</evidence>
<dbReference type="InterPro" id="IPR000531">
    <property type="entry name" value="Beta-barrel_TonB"/>
</dbReference>
<evidence type="ECO:0000256" key="10">
    <source>
        <dbReference type="SAM" id="SignalP"/>
    </source>
</evidence>
<dbReference type="RefSeq" id="WP_336436428.1">
    <property type="nucleotide sequence ID" value="NZ_JBAWKS010000002.1"/>
</dbReference>
<feature type="chain" id="PRO_5045452354" evidence="10">
    <location>
        <begin position="23"/>
        <end position="681"/>
    </location>
</feature>
<evidence type="ECO:0000313" key="14">
    <source>
        <dbReference type="Proteomes" id="UP001382455"/>
    </source>
</evidence>
<keyword evidence="7 8" id="KW-0998">Cell outer membrane</keyword>
<evidence type="ECO:0000256" key="6">
    <source>
        <dbReference type="ARBA" id="ARBA00023136"/>
    </source>
</evidence>
<keyword evidence="2 8" id="KW-0813">Transport</keyword>
<keyword evidence="10" id="KW-0732">Signal</keyword>
<dbReference type="PANTHER" id="PTHR30069:SF49">
    <property type="entry name" value="OUTER MEMBRANE PROTEIN C"/>
    <property type="match status" value="1"/>
</dbReference>
<dbReference type="Pfam" id="PF07715">
    <property type="entry name" value="Plug"/>
    <property type="match status" value="1"/>
</dbReference>
<keyword evidence="5 9" id="KW-0798">TonB box</keyword>
<dbReference type="InterPro" id="IPR036942">
    <property type="entry name" value="Beta-barrel_TonB_sf"/>
</dbReference>
<evidence type="ECO:0000256" key="1">
    <source>
        <dbReference type="ARBA" id="ARBA00004571"/>
    </source>
</evidence>
<evidence type="ECO:0000256" key="3">
    <source>
        <dbReference type="ARBA" id="ARBA00022452"/>
    </source>
</evidence>
<feature type="signal peptide" evidence="10">
    <location>
        <begin position="1"/>
        <end position="22"/>
    </location>
</feature>
<comment type="similarity">
    <text evidence="8 9">Belongs to the TonB-dependent receptor family.</text>
</comment>
<protein>
    <submittedName>
        <fullName evidence="13">TonB-dependent receptor</fullName>
    </submittedName>
</protein>
<evidence type="ECO:0000313" key="13">
    <source>
        <dbReference type="EMBL" id="MEI4551456.1"/>
    </source>
</evidence>
<evidence type="ECO:0000259" key="12">
    <source>
        <dbReference type="Pfam" id="PF07715"/>
    </source>
</evidence>
<dbReference type="InterPro" id="IPR012910">
    <property type="entry name" value="Plug_dom"/>
</dbReference>
<comment type="subcellular location">
    <subcellularLocation>
        <location evidence="1 8">Cell outer membrane</location>
        <topology evidence="1 8">Multi-pass membrane protein</topology>
    </subcellularLocation>
</comment>
<evidence type="ECO:0000256" key="2">
    <source>
        <dbReference type="ARBA" id="ARBA00022448"/>
    </source>
</evidence>
<reference evidence="13 14" key="1">
    <citation type="submission" date="2023-12" db="EMBL/GenBank/DDBJ databases">
        <title>Friends and Foes: Symbiotic and Algicidal bacterial influence on Karenia brevis blooms.</title>
        <authorList>
            <person name="Fei C."/>
            <person name="Mohamed A.R."/>
            <person name="Booker A."/>
            <person name="Arshad M."/>
            <person name="Klass S."/>
            <person name="Ahn S."/>
            <person name="Gilbert P.M."/>
            <person name="Heil C.A."/>
            <person name="Martinez J.M."/>
            <person name="Amin S.A."/>
        </authorList>
    </citation>
    <scope>NUCLEOTIDE SEQUENCE [LARGE SCALE GENOMIC DNA]</scope>
    <source>
        <strain evidence="13 14">CE15</strain>
    </source>
</reference>
<dbReference type="Gene3D" id="2.40.170.20">
    <property type="entry name" value="TonB-dependent receptor, beta-barrel domain"/>
    <property type="match status" value="1"/>
</dbReference>
<keyword evidence="6 8" id="KW-0472">Membrane</keyword>
<dbReference type="Gene3D" id="2.170.130.10">
    <property type="entry name" value="TonB-dependent receptor, plug domain"/>
    <property type="match status" value="1"/>
</dbReference>
<comment type="caution">
    <text evidence="13">The sequence shown here is derived from an EMBL/GenBank/DDBJ whole genome shotgun (WGS) entry which is preliminary data.</text>
</comment>
<feature type="domain" description="TonB-dependent receptor plug" evidence="12">
    <location>
        <begin position="42"/>
        <end position="137"/>
    </location>
</feature>